<keyword evidence="9" id="KW-1185">Reference proteome</keyword>
<evidence type="ECO:0000256" key="4">
    <source>
        <dbReference type="HAMAP-Rule" id="MF_01925"/>
    </source>
</evidence>
<dbReference type="SUPFAM" id="SSF48179">
    <property type="entry name" value="6-phosphogluconate dehydrogenase C-terminal domain-like"/>
    <property type="match status" value="1"/>
</dbReference>
<comment type="caution">
    <text evidence="8">The sequence shown here is derived from an EMBL/GenBank/DDBJ whole genome shotgun (WGS) entry which is preliminary data.</text>
</comment>
<feature type="domain" description="Pyrroline-5-carboxylate reductase catalytic N-terminal" evidence="6">
    <location>
        <begin position="6"/>
        <end position="93"/>
    </location>
</feature>
<dbReference type="EC" id="1.5.1.2" evidence="4"/>
<dbReference type="GO" id="GO:0004735">
    <property type="term" value="F:pyrroline-5-carboxylate reductase activity"/>
    <property type="evidence" value="ECO:0007669"/>
    <property type="project" value="UniProtKB-UniRule"/>
</dbReference>
<dbReference type="RefSeq" id="WP_062369091.1">
    <property type="nucleotide sequence ID" value="NZ_LNCD01000033.1"/>
</dbReference>
<dbReference type="HAMAP" id="MF_01925">
    <property type="entry name" value="P5C_reductase"/>
    <property type="match status" value="1"/>
</dbReference>
<comment type="pathway">
    <text evidence="4">Amino-acid biosynthesis; L-proline biosynthesis; L-proline from L-glutamate 5-semialdehyde: step 1/1.</text>
</comment>
<dbReference type="EMBL" id="LNCD01000033">
    <property type="protein sequence ID" value="KWV57007.1"/>
    <property type="molecule type" value="Genomic_DNA"/>
</dbReference>
<dbReference type="InterPro" id="IPR008927">
    <property type="entry name" value="6-PGluconate_DH-like_C_sf"/>
</dbReference>
<dbReference type="OrthoDB" id="8418678at2"/>
<dbReference type="Gene3D" id="1.10.3730.10">
    <property type="entry name" value="ProC C-terminal domain-like"/>
    <property type="match status" value="1"/>
</dbReference>
<evidence type="ECO:0000256" key="5">
    <source>
        <dbReference type="PIRSR" id="PIRSR000193-1"/>
    </source>
</evidence>
<comment type="similarity">
    <text evidence="1 4">Belongs to the pyrroline-5-carboxylate reductase family.</text>
</comment>
<accession>A0A120FPI4</accession>
<dbReference type="GO" id="GO:0055129">
    <property type="term" value="P:L-proline biosynthetic process"/>
    <property type="evidence" value="ECO:0007669"/>
    <property type="project" value="UniProtKB-UniRule"/>
</dbReference>
<dbReference type="SUPFAM" id="SSF51735">
    <property type="entry name" value="NAD(P)-binding Rossmann-fold domains"/>
    <property type="match status" value="1"/>
</dbReference>
<comment type="function">
    <text evidence="4">Catalyzes the reduction of 1-pyrroline-5-carboxylate (PCA) to L-proline.</text>
</comment>
<comment type="catalytic activity">
    <reaction evidence="4">
        <text>L-proline + NAD(+) = (S)-1-pyrroline-5-carboxylate + NADH + 2 H(+)</text>
        <dbReference type="Rhea" id="RHEA:14105"/>
        <dbReference type="ChEBI" id="CHEBI:15378"/>
        <dbReference type="ChEBI" id="CHEBI:17388"/>
        <dbReference type="ChEBI" id="CHEBI:57540"/>
        <dbReference type="ChEBI" id="CHEBI:57945"/>
        <dbReference type="ChEBI" id="CHEBI:60039"/>
        <dbReference type="EC" id="1.5.1.2"/>
    </reaction>
</comment>
<evidence type="ECO:0000256" key="2">
    <source>
        <dbReference type="ARBA" id="ARBA00022857"/>
    </source>
</evidence>
<feature type="binding site" evidence="5">
    <location>
        <position position="56"/>
    </location>
    <ligand>
        <name>NADPH</name>
        <dbReference type="ChEBI" id="CHEBI:57783"/>
    </ligand>
</feature>
<dbReference type="AlphaFoldDB" id="A0A120FPI4"/>
<keyword evidence="2 4" id="KW-0521">NADP</keyword>
<reference evidence="8 9" key="1">
    <citation type="submission" date="2015-11" db="EMBL/GenBank/DDBJ databases">
        <title>Draft Genome Sequence of the Strain BR 10423 (Rhizobium sp.) isolated from nodules of Mimosa pudica.</title>
        <authorList>
            <person name="Barauna A.C."/>
            <person name="Zilli J.E."/>
            <person name="Simoes-Araujo J.L."/>
            <person name="Reis V.M."/>
            <person name="James E.K."/>
            <person name="Reis F.B.Jr."/>
            <person name="Rouws L.F."/>
            <person name="Passos S.R."/>
            <person name="Gois S.R."/>
        </authorList>
    </citation>
    <scope>NUCLEOTIDE SEQUENCE [LARGE SCALE GENOMIC DNA]</scope>
    <source>
        <strain evidence="8 9">BR10423</strain>
    </source>
</reference>
<dbReference type="UniPathway" id="UPA00098">
    <property type="reaction ID" value="UER00361"/>
</dbReference>
<dbReference type="GO" id="GO:0005737">
    <property type="term" value="C:cytoplasm"/>
    <property type="evidence" value="ECO:0007669"/>
    <property type="project" value="UniProtKB-SubCell"/>
</dbReference>
<dbReference type="PANTHER" id="PTHR11645">
    <property type="entry name" value="PYRROLINE-5-CARBOXYLATE REDUCTASE"/>
    <property type="match status" value="1"/>
</dbReference>
<dbReference type="Proteomes" id="UP000068164">
    <property type="component" value="Unassembled WGS sequence"/>
</dbReference>
<evidence type="ECO:0000259" key="7">
    <source>
        <dbReference type="Pfam" id="PF14748"/>
    </source>
</evidence>
<dbReference type="InterPro" id="IPR036291">
    <property type="entry name" value="NAD(P)-bd_dom_sf"/>
</dbReference>
<organism evidence="8 9">
    <name type="scientific">Rhizobium altiplani</name>
    <dbReference type="NCBI Taxonomy" id="1864509"/>
    <lineage>
        <taxon>Bacteria</taxon>
        <taxon>Pseudomonadati</taxon>
        <taxon>Pseudomonadota</taxon>
        <taxon>Alphaproteobacteria</taxon>
        <taxon>Hyphomicrobiales</taxon>
        <taxon>Rhizobiaceae</taxon>
        <taxon>Rhizobium/Agrobacterium group</taxon>
        <taxon>Rhizobium</taxon>
    </lineage>
</organism>
<name>A0A120FPI4_9HYPH</name>
<keyword evidence="4" id="KW-0963">Cytoplasm</keyword>
<comment type="subcellular location">
    <subcellularLocation>
        <location evidence="4">Cytoplasm</location>
    </subcellularLocation>
</comment>
<dbReference type="PANTHER" id="PTHR11645:SF0">
    <property type="entry name" value="PYRROLINE-5-CARBOXYLATE REDUCTASE 3"/>
    <property type="match status" value="1"/>
</dbReference>
<dbReference type="Pfam" id="PF14748">
    <property type="entry name" value="P5CR_dimer"/>
    <property type="match status" value="1"/>
</dbReference>
<dbReference type="InterPro" id="IPR000304">
    <property type="entry name" value="Pyrroline-COOH_reductase"/>
</dbReference>
<evidence type="ECO:0000256" key="3">
    <source>
        <dbReference type="ARBA" id="ARBA00023002"/>
    </source>
</evidence>
<dbReference type="InterPro" id="IPR029036">
    <property type="entry name" value="P5CR_dimer"/>
</dbReference>
<evidence type="ECO:0000256" key="1">
    <source>
        <dbReference type="ARBA" id="ARBA00005525"/>
    </source>
</evidence>
<dbReference type="InterPro" id="IPR028939">
    <property type="entry name" value="P5C_Rdtase_cat_N"/>
</dbReference>
<proteinExistence type="inferred from homology"/>
<dbReference type="Gene3D" id="3.40.50.720">
    <property type="entry name" value="NAD(P)-binding Rossmann-like Domain"/>
    <property type="match status" value="1"/>
</dbReference>
<comment type="catalytic activity">
    <reaction evidence="4">
        <text>L-proline + NADP(+) = (S)-1-pyrroline-5-carboxylate + NADPH + 2 H(+)</text>
        <dbReference type="Rhea" id="RHEA:14109"/>
        <dbReference type="ChEBI" id="CHEBI:15378"/>
        <dbReference type="ChEBI" id="CHEBI:17388"/>
        <dbReference type="ChEBI" id="CHEBI:57783"/>
        <dbReference type="ChEBI" id="CHEBI:58349"/>
        <dbReference type="ChEBI" id="CHEBI:60039"/>
        <dbReference type="EC" id="1.5.1.2"/>
    </reaction>
</comment>
<evidence type="ECO:0000313" key="9">
    <source>
        <dbReference type="Proteomes" id="UP000068164"/>
    </source>
</evidence>
<keyword evidence="4" id="KW-0641">Proline biosynthesis</keyword>
<sequence length="264" mass="28032">MSGKARIGIIGGAGWLGGSIAEAILRTGLADPDDLTLSYRRSRPDRFAASHWTTDNQLLADRSDVVILSVRPEDWGSVPVKLEGKLLISVMAGIRVSALIEMHATERVVRALPNAAAEVSCSYTPWMASAGVDTDDRSLVRKIFGACGVEDEVGSETHIDYLTGMSGTGPAFPALLAAAMMKHAISQGLPVEIARRAVLTMLTGTGRLLERQQDDPAEIVNRFLEYRGVTAAGIQEMRASGFDDAVSNGLAAAFKKSVSMGDAS</sequence>
<feature type="domain" description="Pyrroline-5-carboxylate reductase dimerisation" evidence="7">
    <location>
        <begin position="156"/>
        <end position="259"/>
    </location>
</feature>
<protein>
    <recommendedName>
        <fullName evidence="4">Pyrroline-5-carboxylate reductase</fullName>
        <shortName evidence="4">P5C reductase</shortName>
        <shortName evidence="4">P5CR</shortName>
        <ecNumber evidence="4">1.5.1.2</ecNumber>
    </recommendedName>
    <alternativeName>
        <fullName evidence="4">PCA reductase</fullName>
    </alternativeName>
</protein>
<keyword evidence="4" id="KW-0028">Amino-acid biosynthesis</keyword>
<gene>
    <name evidence="4" type="primary">proC</name>
    <name evidence="8" type="ORF">AS026_32915</name>
</gene>
<dbReference type="Pfam" id="PF03807">
    <property type="entry name" value="F420_oxidored"/>
    <property type="match status" value="1"/>
</dbReference>
<keyword evidence="3 4" id="KW-0560">Oxidoreductase</keyword>
<evidence type="ECO:0000313" key="8">
    <source>
        <dbReference type="EMBL" id="KWV57007.1"/>
    </source>
</evidence>
<evidence type="ECO:0000259" key="6">
    <source>
        <dbReference type="Pfam" id="PF03807"/>
    </source>
</evidence>
<dbReference type="PIRSF" id="PIRSF000193">
    <property type="entry name" value="Pyrrol-5-carb_rd"/>
    <property type="match status" value="1"/>
</dbReference>
<feature type="binding site" evidence="5">
    <location>
        <begin position="10"/>
        <end position="16"/>
    </location>
    <ligand>
        <name>NADP(+)</name>
        <dbReference type="ChEBI" id="CHEBI:58349"/>
    </ligand>
</feature>